<dbReference type="RefSeq" id="WP_104433127.1">
    <property type="nucleotide sequence ID" value="NZ_PTJD01000008.1"/>
</dbReference>
<accession>A0A2S6IIX2</accession>
<reference evidence="1 2" key="1">
    <citation type="submission" date="2018-02" db="EMBL/GenBank/DDBJ databases">
        <title>Genomic Encyclopedia of Archaeal and Bacterial Type Strains, Phase II (KMG-II): from individual species to whole genera.</title>
        <authorList>
            <person name="Goeker M."/>
        </authorList>
    </citation>
    <scope>NUCLEOTIDE SEQUENCE [LARGE SCALE GENOMIC DNA]</scope>
    <source>
        <strain evidence="1 2">DSM 22857</strain>
    </source>
</reference>
<protein>
    <submittedName>
        <fullName evidence="1">Uncharacterized protein</fullName>
    </submittedName>
</protein>
<dbReference type="Proteomes" id="UP000239485">
    <property type="component" value="Unassembled WGS sequence"/>
</dbReference>
<evidence type="ECO:0000313" key="2">
    <source>
        <dbReference type="Proteomes" id="UP000239485"/>
    </source>
</evidence>
<keyword evidence="2" id="KW-1185">Reference proteome</keyword>
<name>A0A2S6IIX2_9ACTN</name>
<sequence>MSALTTMLRHQLAPPTLADVHTAVRQVGGDGAEALWQQLCAGAGIDPAASHVPLDRVAALLAALRTTPGVVGVVGHSMSVRLNTYRTLTKLEENDR</sequence>
<dbReference type="AlphaFoldDB" id="A0A2S6IIX2"/>
<evidence type="ECO:0000313" key="1">
    <source>
        <dbReference type="EMBL" id="PPK94172.1"/>
    </source>
</evidence>
<dbReference type="EMBL" id="PTJD01000008">
    <property type="protein sequence ID" value="PPK94172.1"/>
    <property type="molecule type" value="Genomic_DNA"/>
</dbReference>
<organism evidence="1 2">
    <name type="scientific">Kineococcus xinjiangensis</name>
    <dbReference type="NCBI Taxonomy" id="512762"/>
    <lineage>
        <taxon>Bacteria</taxon>
        <taxon>Bacillati</taxon>
        <taxon>Actinomycetota</taxon>
        <taxon>Actinomycetes</taxon>
        <taxon>Kineosporiales</taxon>
        <taxon>Kineosporiaceae</taxon>
        <taxon>Kineococcus</taxon>
    </lineage>
</organism>
<comment type="caution">
    <text evidence="1">The sequence shown here is derived from an EMBL/GenBank/DDBJ whole genome shotgun (WGS) entry which is preliminary data.</text>
</comment>
<proteinExistence type="predicted"/>
<gene>
    <name evidence="1" type="ORF">CLV92_10871</name>
</gene>